<dbReference type="AlphaFoldDB" id="A0A0A9C5C5"/>
<evidence type="ECO:0000313" key="1">
    <source>
        <dbReference type="EMBL" id="JAD71509.1"/>
    </source>
</evidence>
<dbReference type="PANTHER" id="PTHR33116:SF86">
    <property type="entry name" value="REVERSE TRANSCRIPTASE DOMAIN-CONTAINING PROTEIN"/>
    <property type="match status" value="1"/>
</dbReference>
<organism evidence="1">
    <name type="scientific">Arundo donax</name>
    <name type="common">Giant reed</name>
    <name type="synonym">Donax arundinaceus</name>
    <dbReference type="NCBI Taxonomy" id="35708"/>
    <lineage>
        <taxon>Eukaryota</taxon>
        <taxon>Viridiplantae</taxon>
        <taxon>Streptophyta</taxon>
        <taxon>Embryophyta</taxon>
        <taxon>Tracheophyta</taxon>
        <taxon>Spermatophyta</taxon>
        <taxon>Magnoliopsida</taxon>
        <taxon>Liliopsida</taxon>
        <taxon>Poales</taxon>
        <taxon>Poaceae</taxon>
        <taxon>PACMAD clade</taxon>
        <taxon>Arundinoideae</taxon>
        <taxon>Arundineae</taxon>
        <taxon>Arundo</taxon>
    </lineage>
</organism>
<name>A0A0A9C5C5_ARUDO</name>
<dbReference type="EMBL" id="GBRH01226386">
    <property type="protein sequence ID" value="JAD71509.1"/>
    <property type="molecule type" value="Transcribed_RNA"/>
</dbReference>
<dbReference type="PANTHER" id="PTHR33116">
    <property type="entry name" value="REVERSE TRANSCRIPTASE ZINC-BINDING DOMAIN-CONTAINING PROTEIN-RELATED-RELATED"/>
    <property type="match status" value="1"/>
</dbReference>
<sequence>MKRGAFQSLEEHFAKRLSDWTERYISSAGKEVLIKAVAHALPTYCMSIFKLTAGLSDELMRKMRLYWWGVENGKRKPH</sequence>
<evidence type="ECO:0008006" key="2">
    <source>
        <dbReference type="Google" id="ProtNLM"/>
    </source>
</evidence>
<accession>A0A0A9C5C5</accession>
<proteinExistence type="predicted"/>
<reference evidence="1" key="1">
    <citation type="submission" date="2014-09" db="EMBL/GenBank/DDBJ databases">
        <authorList>
            <person name="Magalhaes I.L.F."/>
            <person name="Oliveira U."/>
            <person name="Santos F.R."/>
            <person name="Vidigal T.H.D.A."/>
            <person name="Brescovit A.D."/>
            <person name="Santos A.J."/>
        </authorList>
    </citation>
    <scope>NUCLEOTIDE SEQUENCE</scope>
    <source>
        <tissue evidence="1">Shoot tissue taken approximately 20 cm above the soil surface</tissue>
    </source>
</reference>
<reference evidence="1" key="2">
    <citation type="journal article" date="2015" name="Data Brief">
        <title>Shoot transcriptome of the giant reed, Arundo donax.</title>
        <authorList>
            <person name="Barrero R.A."/>
            <person name="Guerrero F.D."/>
            <person name="Moolhuijzen P."/>
            <person name="Goolsby J.A."/>
            <person name="Tidwell J."/>
            <person name="Bellgard S.E."/>
            <person name="Bellgard M.I."/>
        </authorList>
    </citation>
    <scope>NUCLEOTIDE SEQUENCE</scope>
    <source>
        <tissue evidence="1">Shoot tissue taken approximately 20 cm above the soil surface</tissue>
    </source>
</reference>
<protein>
    <recommendedName>
        <fullName evidence="2">Reverse transcriptase</fullName>
    </recommendedName>
</protein>